<feature type="transmembrane region" description="Helical" evidence="1">
    <location>
        <begin position="51"/>
        <end position="67"/>
    </location>
</feature>
<evidence type="ECO:0000313" key="3">
    <source>
        <dbReference type="Proteomes" id="UP000288725"/>
    </source>
</evidence>
<evidence type="ECO:0000313" key="2">
    <source>
        <dbReference type="EMBL" id="RXG42184.1"/>
    </source>
</evidence>
<keyword evidence="1" id="KW-0812">Transmembrane</keyword>
<name>A0A444RM61_VERDA</name>
<keyword evidence="1" id="KW-0472">Membrane</keyword>
<protein>
    <submittedName>
        <fullName evidence="2">Uncharacterized protein</fullName>
    </submittedName>
</protein>
<dbReference type="Proteomes" id="UP000288725">
    <property type="component" value="Chromosome 8"/>
</dbReference>
<keyword evidence="1" id="KW-1133">Transmembrane helix</keyword>
<reference evidence="2 3" key="1">
    <citation type="submission" date="2018-12" db="EMBL/GenBank/DDBJ databases">
        <title>Genome of Verticillium dahliae isolate Getta Getta.</title>
        <authorList>
            <person name="Gardiner D.M."/>
        </authorList>
    </citation>
    <scope>NUCLEOTIDE SEQUENCE [LARGE SCALE GENOMIC DNA]</scope>
    <source>
        <strain evidence="2 3">Getta Getta</strain>
    </source>
</reference>
<organism evidence="2 3">
    <name type="scientific">Verticillium dahliae</name>
    <name type="common">Verticillium wilt</name>
    <dbReference type="NCBI Taxonomy" id="27337"/>
    <lineage>
        <taxon>Eukaryota</taxon>
        <taxon>Fungi</taxon>
        <taxon>Dikarya</taxon>
        <taxon>Ascomycota</taxon>
        <taxon>Pezizomycotina</taxon>
        <taxon>Sordariomycetes</taxon>
        <taxon>Hypocreomycetidae</taxon>
        <taxon>Glomerellales</taxon>
        <taxon>Plectosphaerellaceae</taxon>
        <taxon>Verticillium</taxon>
    </lineage>
</organism>
<gene>
    <name evidence="2" type="ORF">VDGE_30064</name>
</gene>
<sequence>MSAGERKYATRLSGLACQAGLPVLLLAAVSLPTTEPTYVSLLSHEYSTSRIVVFVITTFFVSSRTCPDRAKITSSPPKKCIESDTQAGCLVHTRKPQLHHL</sequence>
<comment type="caution">
    <text evidence="2">The sequence shown here is derived from an EMBL/GenBank/DDBJ whole genome shotgun (WGS) entry which is preliminary data.</text>
</comment>
<feature type="transmembrane region" description="Helical" evidence="1">
    <location>
        <begin position="12"/>
        <end position="31"/>
    </location>
</feature>
<dbReference type="EMBL" id="RSDZ01000147">
    <property type="protein sequence ID" value="RXG42184.1"/>
    <property type="molecule type" value="Genomic_DNA"/>
</dbReference>
<accession>A0A444RM61</accession>
<evidence type="ECO:0000256" key="1">
    <source>
        <dbReference type="SAM" id="Phobius"/>
    </source>
</evidence>
<dbReference type="AlphaFoldDB" id="A0A444RM61"/>
<proteinExistence type="predicted"/>